<dbReference type="OrthoDB" id="10484952at2759"/>
<dbReference type="GeneID" id="59293610"/>
<feature type="region of interest" description="Disordered" evidence="1">
    <location>
        <begin position="199"/>
        <end position="262"/>
    </location>
</feature>
<organism evidence="3 4">
    <name type="scientific">Letharia columbiana</name>
    <dbReference type="NCBI Taxonomy" id="112416"/>
    <lineage>
        <taxon>Eukaryota</taxon>
        <taxon>Fungi</taxon>
        <taxon>Dikarya</taxon>
        <taxon>Ascomycota</taxon>
        <taxon>Pezizomycotina</taxon>
        <taxon>Lecanoromycetes</taxon>
        <taxon>OSLEUM clade</taxon>
        <taxon>Lecanoromycetidae</taxon>
        <taxon>Lecanorales</taxon>
        <taxon>Lecanorineae</taxon>
        <taxon>Parmeliaceae</taxon>
        <taxon>Letharia</taxon>
    </lineage>
</organism>
<feature type="chain" id="PRO_5034917428" evidence="2">
    <location>
        <begin position="26"/>
        <end position="281"/>
    </location>
</feature>
<sequence length="281" mass="29156">MFRPPVSSLSTIHLALLLLTTPATSDPCTFNHTAACDTQQICTPIEYTKCLIAHNSITASIACIGEANKLLTNWWNEPPTNPNTCNTKNPDADDDTNDIDNFLVSFGQEFVKAADSVSCNCSPGGAISDCQMDWTDDAAFAKCLCQDGVSNNDLRCLHSCLQATGVEYCLSDFCNAGAKAGTLFDQAVLGSCKNPTNEAASGGDSGTADTSDAPAAATSVAASSSAPSSTVSSSSPAATANQAASPSTTLPSPSPTKSGSEARRIKASELGYLFLIIYIVR</sequence>
<dbReference type="AlphaFoldDB" id="A0A8H6CQI3"/>
<evidence type="ECO:0000313" key="3">
    <source>
        <dbReference type="EMBL" id="KAF6227755.1"/>
    </source>
</evidence>
<feature type="compositionally biased region" description="Low complexity" evidence="1">
    <location>
        <begin position="207"/>
        <end position="259"/>
    </location>
</feature>
<evidence type="ECO:0000313" key="4">
    <source>
        <dbReference type="Proteomes" id="UP000578531"/>
    </source>
</evidence>
<proteinExistence type="predicted"/>
<dbReference type="EMBL" id="JACCJC010000081">
    <property type="protein sequence ID" value="KAF6227755.1"/>
    <property type="molecule type" value="Genomic_DNA"/>
</dbReference>
<feature type="signal peptide" evidence="2">
    <location>
        <begin position="1"/>
        <end position="25"/>
    </location>
</feature>
<comment type="caution">
    <text evidence="3">The sequence shown here is derived from an EMBL/GenBank/DDBJ whole genome shotgun (WGS) entry which is preliminary data.</text>
</comment>
<protein>
    <submittedName>
        <fullName evidence="3">Uncharacterized protein</fullName>
    </submittedName>
</protein>
<name>A0A8H6CQI3_9LECA</name>
<dbReference type="RefSeq" id="XP_037159246.1">
    <property type="nucleotide sequence ID" value="XM_037313846.1"/>
</dbReference>
<keyword evidence="4" id="KW-1185">Reference proteome</keyword>
<gene>
    <name evidence="3" type="ORF">HO173_011973</name>
</gene>
<evidence type="ECO:0000256" key="2">
    <source>
        <dbReference type="SAM" id="SignalP"/>
    </source>
</evidence>
<accession>A0A8H6CQI3</accession>
<reference evidence="3 4" key="1">
    <citation type="journal article" date="2020" name="Genomics">
        <title>Complete, high-quality genomes from long-read metagenomic sequencing of two wolf lichen thalli reveals enigmatic genome architecture.</title>
        <authorList>
            <person name="McKenzie S.K."/>
            <person name="Walston R.F."/>
            <person name="Allen J.L."/>
        </authorList>
    </citation>
    <scope>NUCLEOTIDE SEQUENCE [LARGE SCALE GENOMIC DNA]</scope>
    <source>
        <strain evidence="3">WasteWater2</strain>
    </source>
</reference>
<dbReference type="Proteomes" id="UP000578531">
    <property type="component" value="Unassembled WGS sequence"/>
</dbReference>
<keyword evidence="2" id="KW-0732">Signal</keyword>
<evidence type="ECO:0000256" key="1">
    <source>
        <dbReference type="SAM" id="MobiDB-lite"/>
    </source>
</evidence>